<feature type="non-terminal residue" evidence="1">
    <location>
        <position position="49"/>
    </location>
</feature>
<dbReference type="EMBL" id="BARS01040562">
    <property type="protein sequence ID" value="GAG37066.1"/>
    <property type="molecule type" value="Genomic_DNA"/>
</dbReference>
<dbReference type="AlphaFoldDB" id="X0YJY2"/>
<protein>
    <submittedName>
        <fullName evidence="1">Uncharacterized protein</fullName>
    </submittedName>
</protein>
<comment type="caution">
    <text evidence="1">The sequence shown here is derived from an EMBL/GenBank/DDBJ whole genome shotgun (WGS) entry which is preliminary data.</text>
</comment>
<name>X0YJY2_9ZZZZ</name>
<sequence>MAQMWHKNNAYLCFLINKFQLKCLYNEPKNKTFKKFLNEIGFNKFFGLN</sequence>
<reference evidence="1" key="1">
    <citation type="journal article" date="2014" name="Front. Microbiol.">
        <title>High frequency of phylogenetically diverse reductive dehalogenase-homologous genes in deep subseafloor sedimentary metagenomes.</title>
        <authorList>
            <person name="Kawai M."/>
            <person name="Futagami T."/>
            <person name="Toyoda A."/>
            <person name="Takaki Y."/>
            <person name="Nishi S."/>
            <person name="Hori S."/>
            <person name="Arai W."/>
            <person name="Tsubouchi T."/>
            <person name="Morono Y."/>
            <person name="Uchiyama I."/>
            <person name="Ito T."/>
            <person name="Fujiyama A."/>
            <person name="Inagaki F."/>
            <person name="Takami H."/>
        </authorList>
    </citation>
    <scope>NUCLEOTIDE SEQUENCE</scope>
    <source>
        <strain evidence="1">Expedition CK06-06</strain>
    </source>
</reference>
<evidence type="ECO:0000313" key="1">
    <source>
        <dbReference type="EMBL" id="GAG37066.1"/>
    </source>
</evidence>
<accession>X0YJY2</accession>
<organism evidence="1">
    <name type="scientific">marine sediment metagenome</name>
    <dbReference type="NCBI Taxonomy" id="412755"/>
    <lineage>
        <taxon>unclassified sequences</taxon>
        <taxon>metagenomes</taxon>
        <taxon>ecological metagenomes</taxon>
    </lineage>
</organism>
<gene>
    <name evidence="1" type="ORF">S01H1_61813</name>
</gene>
<proteinExistence type="predicted"/>